<dbReference type="PANTHER" id="PTHR37017">
    <property type="entry name" value="AB HYDROLASE-1 DOMAIN-CONTAINING PROTEIN-RELATED"/>
    <property type="match status" value="1"/>
</dbReference>
<evidence type="ECO:0000313" key="1">
    <source>
        <dbReference type="EMBL" id="OAP64809.1"/>
    </source>
</evidence>
<protein>
    <submittedName>
        <fullName evidence="1">Uncharacterized protein</fullName>
    </submittedName>
</protein>
<gene>
    <name evidence="1" type="ORF">AYL99_00781</name>
</gene>
<name>A0A178ZYE1_9EURO</name>
<keyword evidence="2" id="KW-1185">Reference proteome</keyword>
<accession>A0A178ZYE1</accession>
<dbReference type="EMBL" id="LVYI01000001">
    <property type="protein sequence ID" value="OAP64809.1"/>
    <property type="molecule type" value="Genomic_DNA"/>
</dbReference>
<dbReference type="PANTHER" id="PTHR37017:SF11">
    <property type="entry name" value="ESTERASE_LIPASE_THIOESTERASE DOMAIN-CONTAINING PROTEIN"/>
    <property type="match status" value="1"/>
</dbReference>
<dbReference type="InterPro" id="IPR052897">
    <property type="entry name" value="Sec-Metab_Biosynth_Hydrolase"/>
</dbReference>
<dbReference type="OrthoDB" id="1263307at2759"/>
<comment type="caution">
    <text evidence="1">The sequence shown here is derived from an EMBL/GenBank/DDBJ whole genome shotgun (WGS) entry which is preliminary data.</text>
</comment>
<proteinExistence type="predicted"/>
<dbReference type="STRING" id="1367422.A0A178ZYE1"/>
<dbReference type="Proteomes" id="UP000078343">
    <property type="component" value="Unassembled WGS sequence"/>
</dbReference>
<dbReference type="AlphaFoldDB" id="A0A178ZYE1"/>
<organism evidence="1 2">
    <name type="scientific">Fonsecaea erecta</name>
    <dbReference type="NCBI Taxonomy" id="1367422"/>
    <lineage>
        <taxon>Eukaryota</taxon>
        <taxon>Fungi</taxon>
        <taxon>Dikarya</taxon>
        <taxon>Ascomycota</taxon>
        <taxon>Pezizomycotina</taxon>
        <taxon>Eurotiomycetes</taxon>
        <taxon>Chaetothyriomycetidae</taxon>
        <taxon>Chaetothyriales</taxon>
        <taxon>Herpotrichiellaceae</taxon>
        <taxon>Fonsecaea</taxon>
    </lineage>
</organism>
<evidence type="ECO:0000313" key="2">
    <source>
        <dbReference type="Proteomes" id="UP000078343"/>
    </source>
</evidence>
<dbReference type="GeneID" id="30004951"/>
<dbReference type="RefSeq" id="XP_018698176.1">
    <property type="nucleotide sequence ID" value="XM_018832297.1"/>
</dbReference>
<reference evidence="1 2" key="1">
    <citation type="submission" date="2016-04" db="EMBL/GenBank/DDBJ databases">
        <title>Draft genome of Fonsecaea erecta CBS 125763.</title>
        <authorList>
            <person name="Weiss V.A."/>
            <person name="Vicente V.A."/>
            <person name="Raittz R.T."/>
            <person name="Moreno L.F."/>
            <person name="De Souza E.M."/>
            <person name="Pedrosa F.O."/>
            <person name="Steffens M.B."/>
            <person name="Faoro H."/>
            <person name="Tadra-Sfeir M.Z."/>
            <person name="Najafzadeh M.J."/>
            <person name="Felipe M.S."/>
            <person name="Teixeira M."/>
            <person name="Sun J."/>
            <person name="Xi L."/>
            <person name="Gomes R."/>
            <person name="De Azevedo C.M."/>
            <person name="Salgado C.G."/>
            <person name="Da Silva M.B."/>
            <person name="Nascimento M.F."/>
            <person name="Queiroz-Telles F."/>
            <person name="Attili D.S."/>
            <person name="Gorbushina A."/>
        </authorList>
    </citation>
    <scope>NUCLEOTIDE SEQUENCE [LARGE SCALE GENOMIC DNA]</scope>
    <source>
        <strain evidence="1 2">CBS 125763</strain>
    </source>
</reference>
<dbReference type="Gene3D" id="3.40.50.1820">
    <property type="entry name" value="alpha/beta hydrolase"/>
    <property type="match status" value="1"/>
</dbReference>
<dbReference type="InterPro" id="IPR029058">
    <property type="entry name" value="AB_hydrolase_fold"/>
</dbReference>
<sequence>MEGTEAATGLGKAVRMSRGQQGGIVRAFYACAFLPPVGKSLVAGLGGLPPWVKEEASKRRIPQLLSIVLARAPGLQEDGSTNATTPEQVFYNDLPAEEQKYWLSKLKHHSSIATKTPLTQVGYTNISVLYPYCEDDQALPLPMQEMMVEQSGLKDMQDIR</sequence>